<dbReference type="InterPro" id="IPR013805">
    <property type="entry name" value="GrpE_CC"/>
</dbReference>
<dbReference type="SUPFAM" id="SSF51064">
    <property type="entry name" value="Head domain of nucleotide exchange factor GrpE"/>
    <property type="match status" value="1"/>
</dbReference>
<dbReference type="PRINTS" id="PR00773">
    <property type="entry name" value="GRPEPROTEIN"/>
</dbReference>
<evidence type="ECO:0000256" key="5">
    <source>
        <dbReference type="RuleBase" id="RU004478"/>
    </source>
</evidence>
<dbReference type="InterPro" id="IPR000740">
    <property type="entry name" value="GrpE"/>
</dbReference>
<keyword evidence="4" id="KW-0963">Cytoplasm</keyword>
<feature type="coiled-coil region" evidence="6">
    <location>
        <begin position="34"/>
        <end position="61"/>
    </location>
</feature>
<evidence type="ECO:0000313" key="8">
    <source>
        <dbReference type="EMBL" id="RVT98745.1"/>
    </source>
</evidence>
<protein>
    <recommendedName>
        <fullName evidence="4">Protein GrpE</fullName>
    </recommendedName>
    <alternativeName>
        <fullName evidence="4">HSP-70 cofactor</fullName>
    </alternativeName>
</protein>
<dbReference type="HAMAP" id="MF_01151">
    <property type="entry name" value="GrpE"/>
    <property type="match status" value="1"/>
</dbReference>
<gene>
    <name evidence="4 8" type="primary">grpE</name>
    <name evidence="8" type="ORF">EOD42_01130</name>
</gene>
<reference evidence="8 9" key="1">
    <citation type="submission" date="2019-01" db="EMBL/GenBank/DDBJ databases">
        <authorList>
            <person name="Chen W.-M."/>
        </authorList>
    </citation>
    <scope>NUCLEOTIDE SEQUENCE [LARGE SCALE GENOMIC DNA]</scope>
    <source>
        <strain evidence="8 9">CCP-6</strain>
    </source>
</reference>
<organism evidence="8 9">
    <name type="scientific">Rhodovarius crocodyli</name>
    <dbReference type="NCBI Taxonomy" id="1979269"/>
    <lineage>
        <taxon>Bacteria</taxon>
        <taxon>Pseudomonadati</taxon>
        <taxon>Pseudomonadota</taxon>
        <taxon>Alphaproteobacteria</taxon>
        <taxon>Acetobacterales</taxon>
        <taxon>Roseomonadaceae</taxon>
        <taxon>Rhodovarius</taxon>
    </lineage>
</organism>
<keyword evidence="6" id="KW-0175">Coiled coil</keyword>
<evidence type="ECO:0000313" key="9">
    <source>
        <dbReference type="Proteomes" id="UP000282957"/>
    </source>
</evidence>
<evidence type="ECO:0000256" key="1">
    <source>
        <dbReference type="ARBA" id="ARBA00009054"/>
    </source>
</evidence>
<comment type="caution">
    <text evidence="8">The sequence shown here is derived from an EMBL/GenBank/DDBJ whole genome shotgun (WGS) entry which is preliminary data.</text>
</comment>
<comment type="similarity">
    <text evidence="1 4 5">Belongs to the GrpE family.</text>
</comment>
<evidence type="ECO:0000256" key="3">
    <source>
        <dbReference type="ARBA" id="ARBA00023186"/>
    </source>
</evidence>
<dbReference type="Gene3D" id="3.90.20.20">
    <property type="match status" value="1"/>
</dbReference>
<name>A0A437MM86_9PROT</name>
<dbReference type="GO" id="GO:0042803">
    <property type="term" value="F:protein homodimerization activity"/>
    <property type="evidence" value="ECO:0007669"/>
    <property type="project" value="InterPro"/>
</dbReference>
<dbReference type="GO" id="GO:0051082">
    <property type="term" value="F:unfolded protein binding"/>
    <property type="evidence" value="ECO:0007669"/>
    <property type="project" value="TreeGrafter"/>
</dbReference>
<comment type="subcellular location">
    <subcellularLocation>
        <location evidence="4">Cytoplasm</location>
    </subcellularLocation>
</comment>
<dbReference type="Proteomes" id="UP000282957">
    <property type="component" value="Unassembled WGS sequence"/>
</dbReference>
<dbReference type="EMBL" id="SACL01000001">
    <property type="protein sequence ID" value="RVT98745.1"/>
    <property type="molecule type" value="Genomic_DNA"/>
</dbReference>
<comment type="subunit">
    <text evidence="4">Homodimer.</text>
</comment>
<evidence type="ECO:0000256" key="6">
    <source>
        <dbReference type="SAM" id="Coils"/>
    </source>
</evidence>
<proteinExistence type="inferred from homology"/>
<sequence length="187" mass="20525">METMTDTNQTPPEDNQTPAEAQTDAQELTPEQRIQQLAEEVAAMKEKWLRAEAEMQNLRARSTREVQDARAYAVQKFATDVVEVAENLRRGLSALPAPVEGEAELLGKLRGGFEGVEKSFIATLERNGIKREDATGKAFDPELHQAMSEQPAPEGVEPGTVIQAWSSAWTLNGRLLRPAMVVVAAKA</sequence>
<keyword evidence="9" id="KW-1185">Reference proteome</keyword>
<evidence type="ECO:0000256" key="2">
    <source>
        <dbReference type="ARBA" id="ARBA00023016"/>
    </source>
</evidence>
<dbReference type="CDD" id="cd00446">
    <property type="entry name" value="GrpE"/>
    <property type="match status" value="1"/>
</dbReference>
<comment type="function">
    <text evidence="4">Participates actively in the response to hyperosmotic and heat shock by preventing the aggregation of stress-denatured proteins, in association with DnaK and GrpE. It is the nucleotide exchange factor for DnaK and may function as a thermosensor. Unfolded proteins bind initially to DnaJ; upon interaction with the DnaJ-bound protein, DnaK hydrolyzes its bound ATP, resulting in the formation of a stable complex. GrpE releases ADP from DnaK; ATP binding to DnaK triggers the release of the substrate protein, thus completing the reaction cycle. Several rounds of ATP-dependent interactions between DnaJ, DnaK and GrpE are required for fully efficient folding.</text>
</comment>
<dbReference type="GO" id="GO:0000774">
    <property type="term" value="F:adenyl-nucleotide exchange factor activity"/>
    <property type="evidence" value="ECO:0007669"/>
    <property type="project" value="InterPro"/>
</dbReference>
<evidence type="ECO:0000256" key="7">
    <source>
        <dbReference type="SAM" id="MobiDB-lite"/>
    </source>
</evidence>
<feature type="region of interest" description="Disordered" evidence="7">
    <location>
        <begin position="1"/>
        <end position="31"/>
    </location>
</feature>
<dbReference type="InterPro" id="IPR009012">
    <property type="entry name" value="GrpE_head"/>
</dbReference>
<dbReference type="GO" id="GO:0051087">
    <property type="term" value="F:protein-folding chaperone binding"/>
    <property type="evidence" value="ECO:0007669"/>
    <property type="project" value="InterPro"/>
</dbReference>
<dbReference type="SUPFAM" id="SSF58014">
    <property type="entry name" value="Coiled-coil domain of nucleotide exchange factor GrpE"/>
    <property type="match status" value="1"/>
</dbReference>
<dbReference type="Gene3D" id="2.30.22.10">
    <property type="entry name" value="Head domain of nucleotide exchange factor GrpE"/>
    <property type="match status" value="1"/>
</dbReference>
<dbReference type="PANTHER" id="PTHR21237">
    <property type="entry name" value="GRPE PROTEIN"/>
    <property type="match status" value="1"/>
</dbReference>
<accession>A0A437MM86</accession>
<evidence type="ECO:0000256" key="4">
    <source>
        <dbReference type="HAMAP-Rule" id="MF_01151"/>
    </source>
</evidence>
<dbReference type="PANTHER" id="PTHR21237:SF23">
    <property type="entry name" value="GRPE PROTEIN HOMOLOG, MITOCHONDRIAL"/>
    <property type="match status" value="1"/>
</dbReference>
<dbReference type="AlphaFoldDB" id="A0A437MM86"/>
<dbReference type="Pfam" id="PF01025">
    <property type="entry name" value="GrpE"/>
    <property type="match status" value="1"/>
</dbReference>
<dbReference type="GO" id="GO:0006457">
    <property type="term" value="P:protein folding"/>
    <property type="evidence" value="ECO:0007669"/>
    <property type="project" value="InterPro"/>
</dbReference>
<keyword evidence="2 4" id="KW-0346">Stress response</keyword>
<feature type="compositionally biased region" description="Polar residues" evidence="7">
    <location>
        <begin position="1"/>
        <end position="26"/>
    </location>
</feature>
<keyword evidence="3 4" id="KW-0143">Chaperone</keyword>
<dbReference type="GO" id="GO:0005737">
    <property type="term" value="C:cytoplasm"/>
    <property type="evidence" value="ECO:0007669"/>
    <property type="project" value="UniProtKB-SubCell"/>
</dbReference>
<dbReference type="OrthoDB" id="9789811at2"/>